<dbReference type="SMART" id="SM00835">
    <property type="entry name" value="Cupin_1"/>
    <property type="match status" value="2"/>
</dbReference>
<dbReference type="NCBIfam" id="TIGR03404">
    <property type="entry name" value="bicupin_oxalic"/>
    <property type="match status" value="1"/>
</dbReference>
<comment type="cofactor">
    <cofactor evidence="3">
        <name>Mn(2+)</name>
        <dbReference type="ChEBI" id="CHEBI:29035"/>
    </cofactor>
    <text evidence="3">Binds 2 manganese ions per subunit.</text>
</comment>
<dbReference type="Gene3D" id="2.60.120.10">
    <property type="entry name" value="Jelly Rolls"/>
    <property type="match status" value="2"/>
</dbReference>
<feature type="domain" description="Cupin type-1" evidence="4">
    <location>
        <begin position="140"/>
        <end position="283"/>
    </location>
</feature>
<dbReference type="InterPro" id="IPR011051">
    <property type="entry name" value="RmlC_Cupin_sf"/>
</dbReference>
<keyword evidence="1 3" id="KW-0479">Metal-binding</keyword>
<dbReference type="GO" id="GO:0046872">
    <property type="term" value="F:metal ion binding"/>
    <property type="evidence" value="ECO:0007669"/>
    <property type="project" value="UniProtKB-KW"/>
</dbReference>
<sequence>MLTVALTVADEAEDDNSFRVHQFLVAHRKFSFSKMSLVLPARLRAFVLCSILLTLTAVSAPLGSTSTSAPLPSPTVPYASDDPNTPLWGLDSDIVPQAIRSTLGASVLGPQNIPLELQNSALLAPPTTDQGSVENAKWPFSLSHNRLQTGGWARQQNIDDMPIAKEMAGVNMRLEVGAIRELHWHKTAEWAYVLKGSTQISTITADGQNYVATANEGDLWYFPAGQPHSLQATADCPNGTEFLLVFDNGTFDEGGTFLLTDWLAHVPKEVLAKNFQTTESAFDHIPGQELYIFPSDPPSDDAQPPVSPQGMTQEPYTFPFSQIPSKQFPGGSVKIADSTTFNVSKTIAVAEVVLEPGALRELHWHPTQDEWTFFIEGTGRMTLFAATSDARTFDYQGGDIAYVPAPYGHYIENTGNTTLRLLEILKTDRFQDISLNQWLALTPPALVKAHLQLSDETIGHLSKTELTVVGV</sequence>
<dbReference type="InterPro" id="IPR017774">
    <property type="entry name" value="Bicupin_oxalate_deCO2ase/Oxase"/>
</dbReference>
<dbReference type="PANTHER" id="PTHR35848">
    <property type="entry name" value="OXALATE-BINDING PROTEIN"/>
    <property type="match status" value="1"/>
</dbReference>
<dbReference type="STRING" id="139825.A0A401H6S0"/>
<evidence type="ECO:0000256" key="2">
    <source>
        <dbReference type="PIRSR" id="PIRSR617774-1"/>
    </source>
</evidence>
<dbReference type="AlphaFoldDB" id="A0A401H6S0"/>
<gene>
    <name evidence="5" type="ORF">SCP_1801720</name>
</gene>
<reference evidence="5 6" key="1">
    <citation type="journal article" date="2018" name="Sci. Rep.">
        <title>Genome sequence of the cauliflower mushroom Sparassis crispa (Hanabiratake) and its association with beneficial usage.</title>
        <authorList>
            <person name="Kiyama R."/>
            <person name="Furutani Y."/>
            <person name="Kawaguchi K."/>
            <person name="Nakanishi T."/>
        </authorList>
    </citation>
    <scope>NUCLEOTIDE SEQUENCE [LARGE SCALE GENOMIC DNA]</scope>
</reference>
<dbReference type="GO" id="GO:0033609">
    <property type="term" value="P:oxalate metabolic process"/>
    <property type="evidence" value="ECO:0007669"/>
    <property type="project" value="InterPro"/>
</dbReference>
<dbReference type="Proteomes" id="UP000287166">
    <property type="component" value="Unassembled WGS sequence"/>
</dbReference>
<comment type="caution">
    <text evidence="5">The sequence shown here is derived from an EMBL/GenBank/DDBJ whole genome shotgun (WGS) entry which is preliminary data.</text>
</comment>
<dbReference type="InterPro" id="IPR051610">
    <property type="entry name" value="GPI/OXD"/>
</dbReference>
<dbReference type="CDD" id="cd20305">
    <property type="entry name" value="cupin_OxDC_C"/>
    <property type="match status" value="1"/>
</dbReference>
<feature type="domain" description="Cupin type-1" evidence="4">
    <location>
        <begin position="318"/>
        <end position="459"/>
    </location>
</feature>
<dbReference type="RefSeq" id="XP_027621061.1">
    <property type="nucleotide sequence ID" value="XM_027765260.1"/>
</dbReference>
<evidence type="ECO:0000313" key="5">
    <source>
        <dbReference type="EMBL" id="GBE90148.1"/>
    </source>
</evidence>
<feature type="binding site" evidence="3">
    <location>
        <position position="189"/>
    </location>
    <ligand>
        <name>Mn(2+)</name>
        <dbReference type="ChEBI" id="CHEBI:29035"/>
        <label>1</label>
    </ligand>
</feature>
<dbReference type="InterPro" id="IPR014710">
    <property type="entry name" value="RmlC-like_jellyroll"/>
</dbReference>
<feature type="binding site" evidence="3">
    <location>
        <position position="363"/>
    </location>
    <ligand>
        <name>Mn(2+)</name>
        <dbReference type="ChEBI" id="CHEBI:29035"/>
        <label>2</label>
    </ligand>
</feature>
<protein>
    <submittedName>
        <fullName evidence="5">Probable oxalate</fullName>
    </submittedName>
</protein>
<keyword evidence="3" id="KW-0464">Manganese</keyword>
<dbReference type="InParanoid" id="A0A401H6S0"/>
<dbReference type="Pfam" id="PF00190">
    <property type="entry name" value="Cupin_1"/>
    <property type="match status" value="2"/>
</dbReference>
<dbReference type="PANTHER" id="PTHR35848:SF9">
    <property type="entry name" value="SLL1358 PROTEIN"/>
    <property type="match status" value="1"/>
</dbReference>
<name>A0A401H6S0_9APHY</name>
<evidence type="ECO:0000259" key="4">
    <source>
        <dbReference type="SMART" id="SM00835"/>
    </source>
</evidence>
<dbReference type="CDD" id="cd20304">
    <property type="entry name" value="cupin_OxDC_N"/>
    <property type="match status" value="1"/>
</dbReference>
<evidence type="ECO:0000313" key="6">
    <source>
        <dbReference type="Proteomes" id="UP000287166"/>
    </source>
</evidence>
<organism evidence="5 6">
    <name type="scientific">Sparassis crispa</name>
    <dbReference type="NCBI Taxonomy" id="139825"/>
    <lineage>
        <taxon>Eukaryota</taxon>
        <taxon>Fungi</taxon>
        <taxon>Dikarya</taxon>
        <taxon>Basidiomycota</taxon>
        <taxon>Agaricomycotina</taxon>
        <taxon>Agaricomycetes</taxon>
        <taxon>Polyporales</taxon>
        <taxon>Sparassidaceae</taxon>
        <taxon>Sparassis</taxon>
    </lineage>
</organism>
<dbReference type="OrthoDB" id="10263073at2759"/>
<evidence type="ECO:0000256" key="3">
    <source>
        <dbReference type="PIRSR" id="PIRSR617774-2"/>
    </source>
</evidence>
<feature type="binding site" evidence="3">
    <location>
        <position position="185"/>
    </location>
    <ligand>
        <name>Mn(2+)</name>
        <dbReference type="ChEBI" id="CHEBI:29035"/>
        <label>1</label>
    </ligand>
</feature>
<feature type="binding site" evidence="3">
    <location>
        <position position="183"/>
    </location>
    <ligand>
        <name>Mn(2+)</name>
        <dbReference type="ChEBI" id="CHEBI:29035"/>
        <label>1</label>
    </ligand>
</feature>
<dbReference type="SUPFAM" id="SSF51182">
    <property type="entry name" value="RmlC-like cupins"/>
    <property type="match status" value="1"/>
</dbReference>
<evidence type="ECO:0000256" key="1">
    <source>
        <dbReference type="ARBA" id="ARBA00022723"/>
    </source>
</evidence>
<dbReference type="InterPro" id="IPR006045">
    <property type="entry name" value="Cupin_1"/>
</dbReference>
<accession>A0A401H6S0</accession>
<feature type="binding site" evidence="3">
    <location>
        <position position="370"/>
    </location>
    <ligand>
        <name>Mn(2+)</name>
        <dbReference type="ChEBI" id="CHEBI:29035"/>
        <label>2</label>
    </ligand>
</feature>
<keyword evidence="6" id="KW-1185">Reference proteome</keyword>
<dbReference type="GeneID" id="38787065"/>
<feature type="active site" description="Proton donor" evidence="2">
    <location>
        <position position="423"/>
    </location>
</feature>
<feature type="binding site" evidence="3">
    <location>
        <position position="409"/>
    </location>
    <ligand>
        <name>Mn(2+)</name>
        <dbReference type="ChEBI" id="CHEBI:29035"/>
        <label>2</label>
    </ligand>
</feature>
<feature type="binding site" evidence="3">
    <location>
        <position position="365"/>
    </location>
    <ligand>
        <name>Mn(2+)</name>
        <dbReference type="ChEBI" id="CHEBI:29035"/>
        <label>2</label>
    </ligand>
</feature>
<dbReference type="EMBL" id="BFAD01000018">
    <property type="protein sequence ID" value="GBE90148.1"/>
    <property type="molecule type" value="Genomic_DNA"/>
</dbReference>
<feature type="binding site" evidence="3">
    <location>
        <position position="228"/>
    </location>
    <ligand>
        <name>Mn(2+)</name>
        <dbReference type="ChEBI" id="CHEBI:29035"/>
        <label>1</label>
    </ligand>
</feature>
<proteinExistence type="predicted"/>